<dbReference type="Pfam" id="PF17762">
    <property type="entry name" value="HTH_ParB"/>
    <property type="match status" value="1"/>
</dbReference>
<comment type="caution">
    <text evidence="6">The sequence shown here is derived from an EMBL/GenBank/DDBJ whole genome shotgun (WGS) entry which is preliminary data.</text>
</comment>
<feature type="region of interest" description="Disordered" evidence="4">
    <location>
        <begin position="1"/>
        <end position="21"/>
    </location>
</feature>
<evidence type="ECO:0000313" key="6">
    <source>
        <dbReference type="EMBL" id="PIS15367.1"/>
    </source>
</evidence>
<dbReference type="CDD" id="cd16393">
    <property type="entry name" value="SPO0J_N"/>
    <property type="match status" value="1"/>
</dbReference>
<dbReference type="InterPro" id="IPR003115">
    <property type="entry name" value="ParB_N"/>
</dbReference>
<evidence type="ECO:0000259" key="5">
    <source>
        <dbReference type="SMART" id="SM00470"/>
    </source>
</evidence>
<dbReference type="GO" id="GO:0045881">
    <property type="term" value="P:positive regulation of sporulation resulting in formation of a cellular spore"/>
    <property type="evidence" value="ECO:0007669"/>
    <property type="project" value="TreeGrafter"/>
</dbReference>
<dbReference type="EMBL" id="PEZH01000007">
    <property type="protein sequence ID" value="PIS15367.1"/>
    <property type="molecule type" value="Genomic_DNA"/>
</dbReference>
<dbReference type="SMART" id="SM00470">
    <property type="entry name" value="ParB"/>
    <property type="match status" value="1"/>
</dbReference>
<dbReference type="FunFam" id="1.10.10.2830:FF:000001">
    <property type="entry name" value="Chromosome partitioning protein ParB"/>
    <property type="match status" value="1"/>
</dbReference>
<evidence type="ECO:0000256" key="3">
    <source>
        <dbReference type="ARBA" id="ARBA00023125"/>
    </source>
</evidence>
<protein>
    <recommendedName>
        <fullName evidence="5">ParB-like N-terminal domain-containing protein</fullName>
    </recommendedName>
</protein>
<evidence type="ECO:0000256" key="2">
    <source>
        <dbReference type="ARBA" id="ARBA00022829"/>
    </source>
</evidence>
<dbReference type="FunFam" id="3.90.1530.30:FF:000001">
    <property type="entry name" value="Chromosome partitioning protein ParB"/>
    <property type="match status" value="1"/>
</dbReference>
<keyword evidence="2" id="KW-0159">Chromosome partition</keyword>
<dbReference type="GO" id="GO:0003677">
    <property type="term" value="F:DNA binding"/>
    <property type="evidence" value="ECO:0007669"/>
    <property type="project" value="UniProtKB-KW"/>
</dbReference>
<dbReference type="InterPro" id="IPR004437">
    <property type="entry name" value="ParB/RepB/Spo0J"/>
</dbReference>
<reference evidence="7" key="1">
    <citation type="submission" date="2017-09" db="EMBL/GenBank/DDBJ databases">
        <title>Depth-based differentiation of microbial function through sediment-hosted aquifers and enrichment of novel symbionts in the deep terrestrial subsurface.</title>
        <authorList>
            <person name="Probst A.J."/>
            <person name="Ladd B."/>
            <person name="Jarett J.K."/>
            <person name="Geller-Mcgrath D.E."/>
            <person name="Sieber C.M.K."/>
            <person name="Emerson J.B."/>
            <person name="Anantharaman K."/>
            <person name="Thomas B.C."/>
            <person name="Malmstrom R."/>
            <person name="Stieglmeier M."/>
            <person name="Klingl A."/>
            <person name="Woyke T."/>
            <person name="Ryan C.M."/>
            <person name="Banfield J.F."/>
        </authorList>
    </citation>
    <scope>NUCLEOTIDE SEQUENCE [LARGE SCALE GENOMIC DNA]</scope>
</reference>
<keyword evidence="3" id="KW-0238">DNA-binding</keyword>
<dbReference type="Pfam" id="PF02195">
    <property type="entry name" value="ParB_N"/>
    <property type="match status" value="1"/>
</dbReference>
<dbReference type="PANTHER" id="PTHR33375">
    <property type="entry name" value="CHROMOSOME-PARTITIONING PROTEIN PARB-RELATED"/>
    <property type="match status" value="1"/>
</dbReference>
<dbReference type="GO" id="GO:0005694">
    <property type="term" value="C:chromosome"/>
    <property type="evidence" value="ECO:0007669"/>
    <property type="project" value="TreeGrafter"/>
</dbReference>
<feature type="domain" description="ParB-like N-terminal" evidence="5">
    <location>
        <begin position="6"/>
        <end position="95"/>
    </location>
</feature>
<evidence type="ECO:0000313" key="7">
    <source>
        <dbReference type="Proteomes" id="UP000231282"/>
    </source>
</evidence>
<dbReference type="InterPro" id="IPR036086">
    <property type="entry name" value="ParB/Sulfiredoxin_sf"/>
</dbReference>
<dbReference type="Gene3D" id="1.10.10.2830">
    <property type="match status" value="1"/>
</dbReference>
<comment type="similarity">
    <text evidence="1">Belongs to the ParB family.</text>
</comment>
<evidence type="ECO:0000256" key="4">
    <source>
        <dbReference type="SAM" id="MobiDB-lite"/>
    </source>
</evidence>
<organism evidence="6 7">
    <name type="scientific">Candidatus Shapirobacteria bacterium CG09_land_8_20_14_0_10_38_17</name>
    <dbReference type="NCBI Taxonomy" id="1974884"/>
    <lineage>
        <taxon>Bacteria</taxon>
        <taxon>Candidatus Shapironibacteriota</taxon>
    </lineage>
</organism>
<name>A0A2H0WRW2_9BACT</name>
<dbReference type="NCBIfam" id="TIGR00180">
    <property type="entry name" value="parB_part"/>
    <property type="match status" value="1"/>
</dbReference>
<proteinExistence type="inferred from homology"/>
<dbReference type="SUPFAM" id="SSF110849">
    <property type="entry name" value="ParB/Sulfiredoxin"/>
    <property type="match status" value="1"/>
</dbReference>
<dbReference type="Proteomes" id="UP000231282">
    <property type="component" value="Unassembled WGS sequence"/>
</dbReference>
<dbReference type="PANTHER" id="PTHR33375:SF1">
    <property type="entry name" value="CHROMOSOME-PARTITIONING PROTEIN PARB-RELATED"/>
    <property type="match status" value="1"/>
</dbReference>
<dbReference type="Gene3D" id="3.90.1530.30">
    <property type="match status" value="1"/>
</dbReference>
<accession>A0A2H0WRW2</accession>
<gene>
    <name evidence="6" type="ORF">COT63_00310</name>
</gene>
<dbReference type="InterPro" id="IPR041468">
    <property type="entry name" value="HTH_ParB/Spo0J"/>
</dbReference>
<sequence>MSKTITEIPIDNLQPNPLQPRGVITPESLTDLIESIRQHGIVEPLIVAKTPAGYQIIAGERRWRSAKILGLKTVPIIIRKTTPRQMLELALIENVQRENLNPLERAKAFQQLEEEFDLSLGEISKKISKSMAYISNSIRLLALPDAVKDGLLSGLISEGHARAIAGLENNQKIINIYKQILKEKGSVRRAEELTRLAKNQSPQPPAANRPQKMIKGYEKISNKIKNSLDDSEATKVAISRSRSQTKITITFQGGIEETEKKLNKFYRKFTIEKLNPQNQEANNESRLDQ</sequence>
<evidence type="ECO:0000256" key="1">
    <source>
        <dbReference type="ARBA" id="ARBA00006295"/>
    </source>
</evidence>
<dbReference type="GO" id="GO:0007059">
    <property type="term" value="P:chromosome segregation"/>
    <property type="evidence" value="ECO:0007669"/>
    <property type="project" value="UniProtKB-KW"/>
</dbReference>
<dbReference type="InterPro" id="IPR050336">
    <property type="entry name" value="Chromosome_partition/occlusion"/>
</dbReference>
<dbReference type="AlphaFoldDB" id="A0A2H0WRW2"/>